<name>A0ABC9VAE6_9BACL</name>
<reference evidence="2 3" key="1">
    <citation type="journal article" date="2014" name="Appl. Microbiol. Biotechnol.">
        <title>Transformable facultative thermophile Geobacillus stearothermophilus NUB3621 as a host strain for metabolic engineering.</title>
        <authorList>
            <person name="Blanchard K."/>
            <person name="Robic S."/>
            <person name="Matsumura I."/>
        </authorList>
    </citation>
    <scope>NUCLEOTIDE SEQUENCE [LARGE SCALE GENOMIC DNA]</scope>
    <source>
        <strain evidence="2 3">NUB3621</strain>
    </source>
</reference>
<accession>A0ABC9VAE6</accession>
<keyword evidence="3" id="KW-1185">Reference proteome</keyword>
<dbReference type="Proteomes" id="UP000023566">
    <property type="component" value="Chromosome"/>
</dbReference>
<protein>
    <recommendedName>
        <fullName evidence="4">Menaquinol-cytochrome c reductase cytochrome b subunit</fullName>
    </recommendedName>
</protein>
<proteinExistence type="predicted"/>
<evidence type="ECO:0008006" key="4">
    <source>
        <dbReference type="Google" id="ProtNLM"/>
    </source>
</evidence>
<keyword evidence="1" id="KW-0812">Transmembrane</keyword>
<comment type="caution">
    <text evidence="2">The sequence shown here is derived from an EMBL/GenBank/DDBJ whole genome shotgun (WGS) entry which is preliminary data.</text>
</comment>
<evidence type="ECO:0000313" key="2">
    <source>
        <dbReference type="EMBL" id="EZP75095.1"/>
    </source>
</evidence>
<gene>
    <name evidence="2" type="ORF">H839_16383</name>
</gene>
<sequence>MKIVIQALVVSFIIHLIYIVGMMLVGYIKTSNYKPDIANGWEKVETLQNEVAFGTVGSPLFFLFTFVGVALICGLIIFLYSKIA</sequence>
<evidence type="ECO:0000313" key="3">
    <source>
        <dbReference type="Proteomes" id="UP000023566"/>
    </source>
</evidence>
<dbReference type="AlphaFoldDB" id="A0ABC9VAE6"/>
<dbReference type="RefSeq" id="WP_043906073.1">
    <property type="nucleotide sequence ID" value="NZ_CM002692.1"/>
</dbReference>
<organism evidence="2 3">
    <name type="scientific">Parageobacillus genomosp. 1</name>
    <dbReference type="NCBI Taxonomy" id="1295642"/>
    <lineage>
        <taxon>Bacteria</taxon>
        <taxon>Bacillati</taxon>
        <taxon>Bacillota</taxon>
        <taxon>Bacilli</taxon>
        <taxon>Bacillales</taxon>
        <taxon>Anoxybacillaceae</taxon>
        <taxon>Parageobacillus</taxon>
    </lineage>
</organism>
<evidence type="ECO:0000256" key="1">
    <source>
        <dbReference type="SAM" id="Phobius"/>
    </source>
</evidence>
<keyword evidence="1" id="KW-1133">Transmembrane helix</keyword>
<keyword evidence="1" id="KW-0472">Membrane</keyword>
<dbReference type="EMBL" id="AOTZ01000009">
    <property type="protein sequence ID" value="EZP75095.1"/>
    <property type="molecule type" value="Genomic_DNA"/>
</dbReference>
<feature type="transmembrane region" description="Helical" evidence="1">
    <location>
        <begin position="7"/>
        <end position="28"/>
    </location>
</feature>
<feature type="transmembrane region" description="Helical" evidence="1">
    <location>
        <begin position="60"/>
        <end position="80"/>
    </location>
</feature>